<dbReference type="InterPro" id="IPR001117">
    <property type="entry name" value="Cu-oxidase_2nd"/>
</dbReference>
<feature type="domain" description="Plastocyanin-like" evidence="15">
    <location>
        <begin position="183"/>
        <end position="346"/>
    </location>
</feature>
<comment type="subunit">
    <text evidence="4">Dimer.</text>
</comment>
<name>A0A4Y7LCR1_PAPSO</name>
<protein>
    <recommendedName>
        <fullName evidence="6">L-ascorbate oxidase</fullName>
        <ecNumber evidence="5">1.10.3.3</ecNumber>
    </recommendedName>
</protein>
<evidence type="ECO:0000259" key="16">
    <source>
        <dbReference type="Pfam" id="PF07731"/>
    </source>
</evidence>
<keyword evidence="14" id="KW-1133">Transmembrane helix</keyword>
<dbReference type="STRING" id="3469.A0A4Y7LCR1"/>
<dbReference type="EC" id="1.10.3.3" evidence="5"/>
<dbReference type="Pfam" id="PF07732">
    <property type="entry name" value="Cu-oxidase_3"/>
    <property type="match status" value="2"/>
</dbReference>
<keyword evidence="19" id="KW-1185">Reference proteome</keyword>
<keyword evidence="7" id="KW-0964">Secreted</keyword>
<evidence type="ECO:0000256" key="3">
    <source>
        <dbReference type="ARBA" id="ARBA00010609"/>
    </source>
</evidence>
<dbReference type="SUPFAM" id="SSF49503">
    <property type="entry name" value="Cupredoxins"/>
    <property type="match status" value="5"/>
</dbReference>
<comment type="catalytic activity">
    <reaction evidence="13">
        <text>4 L-ascorbate + O2 = 4 monodehydro-L-ascorbate radical + 2 H2O</text>
        <dbReference type="Rhea" id="RHEA:30243"/>
        <dbReference type="ChEBI" id="CHEBI:15377"/>
        <dbReference type="ChEBI" id="CHEBI:15379"/>
        <dbReference type="ChEBI" id="CHEBI:38290"/>
        <dbReference type="ChEBI" id="CHEBI:59513"/>
        <dbReference type="EC" id="1.10.3.3"/>
    </reaction>
</comment>
<dbReference type="NCBIfam" id="TIGR03388">
    <property type="entry name" value="ascorbase"/>
    <property type="match status" value="1"/>
</dbReference>
<keyword evidence="8" id="KW-0479">Metal-binding</keyword>
<evidence type="ECO:0000256" key="5">
    <source>
        <dbReference type="ARBA" id="ARBA00012301"/>
    </source>
</evidence>
<dbReference type="InterPro" id="IPR011707">
    <property type="entry name" value="Cu-oxidase-like_N"/>
</dbReference>
<dbReference type="InterPro" id="IPR011706">
    <property type="entry name" value="Cu-oxidase_C"/>
</dbReference>
<dbReference type="InterPro" id="IPR033138">
    <property type="entry name" value="Cu_oxidase_CS"/>
</dbReference>
<dbReference type="EMBL" id="CM010725">
    <property type="protein sequence ID" value="RZC83294.1"/>
    <property type="molecule type" value="Genomic_DNA"/>
</dbReference>
<evidence type="ECO:0000259" key="17">
    <source>
        <dbReference type="Pfam" id="PF07732"/>
    </source>
</evidence>
<dbReference type="OMA" id="KERCIKR"/>
<dbReference type="Pfam" id="PF07731">
    <property type="entry name" value="Cu-oxidase_2"/>
    <property type="match status" value="1"/>
</dbReference>
<dbReference type="InterPro" id="IPR008972">
    <property type="entry name" value="Cupredoxin"/>
</dbReference>
<proteinExistence type="inferred from homology"/>
<keyword evidence="11" id="KW-0186">Copper</keyword>
<accession>A0A4Y7LCR1</accession>
<evidence type="ECO:0000259" key="15">
    <source>
        <dbReference type="Pfam" id="PF00394"/>
    </source>
</evidence>
<evidence type="ECO:0000256" key="13">
    <source>
        <dbReference type="ARBA" id="ARBA00048908"/>
    </source>
</evidence>
<keyword evidence="10" id="KW-0560">Oxidoreductase</keyword>
<feature type="transmembrane region" description="Helical" evidence="14">
    <location>
        <begin position="118"/>
        <end position="136"/>
    </location>
</feature>
<dbReference type="PANTHER" id="PTHR11709:SF394">
    <property type="entry name" value="FI03373P-RELATED"/>
    <property type="match status" value="1"/>
</dbReference>
<feature type="domain" description="Plastocyanin-like" evidence="17">
    <location>
        <begin position="3"/>
        <end position="87"/>
    </location>
</feature>
<dbReference type="CDD" id="cd13893">
    <property type="entry name" value="CuRO_3_AAO"/>
    <property type="match status" value="1"/>
</dbReference>
<feature type="non-terminal residue" evidence="18">
    <location>
        <position position="906"/>
    </location>
</feature>
<keyword evidence="9" id="KW-0677">Repeat</keyword>
<evidence type="ECO:0000256" key="7">
    <source>
        <dbReference type="ARBA" id="ARBA00022525"/>
    </source>
</evidence>
<evidence type="ECO:0000313" key="19">
    <source>
        <dbReference type="Proteomes" id="UP000316621"/>
    </source>
</evidence>
<evidence type="ECO:0000256" key="6">
    <source>
        <dbReference type="ARBA" id="ARBA00022095"/>
    </source>
</evidence>
<dbReference type="GO" id="GO:0005507">
    <property type="term" value="F:copper ion binding"/>
    <property type="evidence" value="ECO:0007669"/>
    <property type="project" value="InterPro"/>
</dbReference>
<dbReference type="GO" id="GO:0005576">
    <property type="term" value="C:extracellular region"/>
    <property type="evidence" value="ECO:0007669"/>
    <property type="project" value="UniProtKB-SubCell"/>
</dbReference>
<organism evidence="18 19">
    <name type="scientific">Papaver somniferum</name>
    <name type="common">Opium poppy</name>
    <dbReference type="NCBI Taxonomy" id="3469"/>
    <lineage>
        <taxon>Eukaryota</taxon>
        <taxon>Viridiplantae</taxon>
        <taxon>Streptophyta</taxon>
        <taxon>Embryophyta</taxon>
        <taxon>Tracheophyta</taxon>
        <taxon>Spermatophyta</taxon>
        <taxon>Magnoliopsida</taxon>
        <taxon>Ranunculales</taxon>
        <taxon>Papaveraceae</taxon>
        <taxon>Papaveroideae</taxon>
        <taxon>Papaver</taxon>
    </lineage>
</organism>
<comment type="similarity">
    <text evidence="3">Belongs to the multicopper oxidase family.</text>
</comment>
<keyword evidence="14" id="KW-0472">Membrane</keyword>
<dbReference type="FunFam" id="2.60.40.420:FF:000045">
    <property type="entry name" value="Laccase 2"/>
    <property type="match status" value="1"/>
</dbReference>
<keyword evidence="14" id="KW-0812">Transmembrane</keyword>
<dbReference type="AlphaFoldDB" id="A0A4Y7LCR1"/>
<dbReference type="Proteomes" id="UP000316621">
    <property type="component" value="Chromosome 11"/>
</dbReference>
<evidence type="ECO:0000256" key="8">
    <source>
        <dbReference type="ARBA" id="ARBA00022723"/>
    </source>
</evidence>
<reference evidence="18 19" key="1">
    <citation type="journal article" date="2018" name="Science">
        <title>The opium poppy genome and morphinan production.</title>
        <authorList>
            <person name="Guo L."/>
            <person name="Winzer T."/>
            <person name="Yang X."/>
            <person name="Li Y."/>
            <person name="Ning Z."/>
            <person name="He Z."/>
            <person name="Teodor R."/>
            <person name="Lu Y."/>
            <person name="Bowser T.A."/>
            <person name="Graham I.A."/>
            <person name="Ye K."/>
        </authorList>
    </citation>
    <scope>NUCLEOTIDE SEQUENCE [LARGE SCALE GENOMIC DNA]</scope>
    <source>
        <strain evidence="19">cv. HN1</strain>
        <tissue evidence="18">Leaves</tissue>
    </source>
</reference>
<dbReference type="Gene3D" id="2.60.40.420">
    <property type="entry name" value="Cupredoxins - blue copper proteins"/>
    <property type="match status" value="5"/>
</dbReference>
<dbReference type="Gramene" id="RZC83294">
    <property type="protein sequence ID" value="RZC83294"/>
    <property type="gene ID" value="C5167_046078"/>
</dbReference>
<comment type="cofactor">
    <cofactor evidence="1">
        <name>Cu cation</name>
        <dbReference type="ChEBI" id="CHEBI:23378"/>
    </cofactor>
</comment>
<dbReference type="InterPro" id="IPR017760">
    <property type="entry name" value="L-ascorbate_oxidase_pln"/>
</dbReference>
<evidence type="ECO:0000313" key="18">
    <source>
        <dbReference type="EMBL" id="RZC83294.1"/>
    </source>
</evidence>
<dbReference type="GO" id="GO:0008447">
    <property type="term" value="F:L-ascorbate oxidase activity"/>
    <property type="evidence" value="ECO:0007669"/>
    <property type="project" value="UniProtKB-EC"/>
</dbReference>
<feature type="domain" description="Plastocyanin-like" evidence="17">
    <location>
        <begin position="635"/>
        <end position="747"/>
    </location>
</feature>
<dbReference type="InterPro" id="IPR045087">
    <property type="entry name" value="Cu-oxidase_fam"/>
</dbReference>
<gene>
    <name evidence="18" type="ORF">C5167_046078</name>
</gene>
<evidence type="ECO:0000256" key="10">
    <source>
        <dbReference type="ARBA" id="ARBA00023002"/>
    </source>
</evidence>
<dbReference type="PANTHER" id="PTHR11709">
    <property type="entry name" value="MULTI-COPPER OXIDASE"/>
    <property type="match status" value="1"/>
</dbReference>
<feature type="domain" description="Plastocyanin-like" evidence="16">
    <location>
        <begin position="459"/>
        <end position="573"/>
    </location>
</feature>
<evidence type="ECO:0000256" key="9">
    <source>
        <dbReference type="ARBA" id="ARBA00022737"/>
    </source>
</evidence>
<evidence type="ECO:0000256" key="14">
    <source>
        <dbReference type="SAM" id="Phobius"/>
    </source>
</evidence>
<dbReference type="GO" id="GO:0009506">
    <property type="term" value="C:plasmodesma"/>
    <property type="evidence" value="ECO:0007669"/>
    <property type="project" value="TreeGrafter"/>
</dbReference>
<evidence type="ECO:0000256" key="4">
    <source>
        <dbReference type="ARBA" id="ARBA00011473"/>
    </source>
</evidence>
<dbReference type="InterPro" id="IPR002355">
    <property type="entry name" value="Cu_oxidase_Cu_BS"/>
</dbReference>
<evidence type="ECO:0000256" key="2">
    <source>
        <dbReference type="ARBA" id="ARBA00004613"/>
    </source>
</evidence>
<feature type="domain" description="Plastocyanin-like" evidence="15">
    <location>
        <begin position="763"/>
        <end position="906"/>
    </location>
</feature>
<comment type="subcellular location">
    <subcellularLocation>
        <location evidence="2">Secreted</location>
    </subcellularLocation>
</comment>
<dbReference type="Pfam" id="PF00394">
    <property type="entry name" value="Cu-oxidase"/>
    <property type="match status" value="2"/>
</dbReference>
<dbReference type="PROSITE" id="PS00079">
    <property type="entry name" value="MULTICOPPER_OXIDASE1"/>
    <property type="match status" value="1"/>
</dbReference>
<keyword evidence="12" id="KW-1015">Disulfide bond</keyword>
<sequence length="906" mass="101455">MYWKPDCVESLVMGINGEFPGPTIKAKAGDTILVKLNNKLHTEGVVIHWHGIRQLETPWADGTAAISQCAINPGDSFLYNFTVDKNGYYQNTCSINNTYLGCKLSRSGKLNLRTLSKWSLNFFTFLIWFKAGTYFYHGHYGMQRSAGFVRVYKYYMEILSGLYGSIIVEVADGQKEPFDYDDEITILLSDWYHQSVHKQEVGLSSKRFRWIGEPQSILMNGKGQFGCSFGAKSIKNSKLCSKDIDEQCKPEVFSVHPNKVYRLRIASTTSLASLNFAIENHTMTLVEADGNYIQPVAVDSLDIYSGDTYSVLIKTNQDPSNYWISANQTARKPPLPPPGVTILNYKSKPVDTPVSPLPSSPEWDDFAESKSFANKILALQSDQLTIPKPPTSFDRRIFLLNTQNNNSGYIRWSINNVSLVLPTTPLLGSLKFGLQNGLDSEKPAENYPSNYNIMEPPVNPSSKSGSSVYKFDYGKTIDVIIQNANALARDTSEVHPRHLHGHDFWVLGYGEGKFSSDSSKLNLENSPLKNNVVLFPHGWTAIRFVTDNPGVWPFHCHIEPHLHMGMGVVFAEAVNRIKTVPDGVLECGTNKEKEVFIRILANMGKAMMMLCFLLPFIFQICLMASAEVKHYDWDVEYMYWKPDCIEHLVMGVNGKFPGPTIRAKAGDTVQVNLTNKLGTEGLVIHWHGIRQINTPWFDGTASISQCAIDVGESFVYNFTVDRAGTYFYHGHFGMQRSAGLYGSIVVDVADGEKEPFAYDGEINLLLSDWWHESVHEQEVGISSKPFRWIGEPQSILINGKGQYNCSLGAKFLNDSVTSCSDTEMSPRCQPYIHSVDQNKTYRVRIASTTSLASISFAIGNHNMTLVEADGNYIQPVSVDSLNIYSGDTYSVLITTNQDPSTNYWIS</sequence>
<evidence type="ECO:0000256" key="1">
    <source>
        <dbReference type="ARBA" id="ARBA00001935"/>
    </source>
</evidence>
<evidence type="ECO:0000256" key="11">
    <source>
        <dbReference type="ARBA" id="ARBA00023008"/>
    </source>
</evidence>
<dbReference type="PROSITE" id="PS00080">
    <property type="entry name" value="MULTICOPPER_OXIDASE2"/>
    <property type="match status" value="1"/>
</dbReference>
<dbReference type="InterPro" id="IPR034267">
    <property type="entry name" value="CuRO_3_AAO"/>
</dbReference>
<evidence type="ECO:0000256" key="12">
    <source>
        <dbReference type="ARBA" id="ARBA00023157"/>
    </source>
</evidence>